<keyword evidence="2" id="KW-1185">Reference proteome</keyword>
<dbReference type="AlphaFoldDB" id="A0A5J9WR30"/>
<dbReference type="Gramene" id="TVU50598">
    <property type="protein sequence ID" value="TVU50598"/>
    <property type="gene ID" value="EJB05_01975"/>
</dbReference>
<dbReference type="EMBL" id="RWGY01000002">
    <property type="protein sequence ID" value="TVU50598.1"/>
    <property type="molecule type" value="Genomic_DNA"/>
</dbReference>
<reference evidence="1 2" key="1">
    <citation type="journal article" date="2019" name="Sci. Rep.">
        <title>A high-quality genome of Eragrostis curvula grass provides insights into Poaceae evolution and supports new strategies to enhance forage quality.</title>
        <authorList>
            <person name="Carballo J."/>
            <person name="Santos B.A.C.M."/>
            <person name="Zappacosta D."/>
            <person name="Garbus I."/>
            <person name="Selva J.P."/>
            <person name="Gallo C.A."/>
            <person name="Diaz A."/>
            <person name="Albertini E."/>
            <person name="Caccamo M."/>
            <person name="Echenique V."/>
        </authorList>
    </citation>
    <scope>NUCLEOTIDE SEQUENCE [LARGE SCALE GENOMIC DNA]</scope>
    <source>
        <strain evidence="2">cv. Victoria</strain>
        <tissue evidence="1">Leaf</tissue>
    </source>
</reference>
<sequence length="78" mass="8495">MGGDQDIQRHRLHRAGNPHLLHRTNCPDNAGTIAPLASALPLEGPGCAHSQFKELSCFLLQREVLGELSISSTFLFDS</sequence>
<gene>
    <name evidence="1" type="ORF">EJB05_01975</name>
</gene>
<organism evidence="1 2">
    <name type="scientific">Eragrostis curvula</name>
    <name type="common">weeping love grass</name>
    <dbReference type="NCBI Taxonomy" id="38414"/>
    <lineage>
        <taxon>Eukaryota</taxon>
        <taxon>Viridiplantae</taxon>
        <taxon>Streptophyta</taxon>
        <taxon>Embryophyta</taxon>
        <taxon>Tracheophyta</taxon>
        <taxon>Spermatophyta</taxon>
        <taxon>Magnoliopsida</taxon>
        <taxon>Liliopsida</taxon>
        <taxon>Poales</taxon>
        <taxon>Poaceae</taxon>
        <taxon>PACMAD clade</taxon>
        <taxon>Chloridoideae</taxon>
        <taxon>Eragrostideae</taxon>
        <taxon>Eragrostidinae</taxon>
        <taxon>Eragrostis</taxon>
    </lineage>
</organism>
<proteinExistence type="predicted"/>
<name>A0A5J9WR30_9POAL</name>
<evidence type="ECO:0000313" key="1">
    <source>
        <dbReference type="EMBL" id="TVU50598.1"/>
    </source>
</evidence>
<protein>
    <submittedName>
        <fullName evidence="1">Uncharacterized protein</fullName>
    </submittedName>
</protein>
<evidence type="ECO:0000313" key="2">
    <source>
        <dbReference type="Proteomes" id="UP000324897"/>
    </source>
</evidence>
<comment type="caution">
    <text evidence="1">The sequence shown here is derived from an EMBL/GenBank/DDBJ whole genome shotgun (WGS) entry which is preliminary data.</text>
</comment>
<accession>A0A5J9WR30</accession>
<dbReference type="Proteomes" id="UP000324897">
    <property type="component" value="Chromosome 6"/>
</dbReference>